<dbReference type="Pfam" id="PF01472">
    <property type="entry name" value="PUA"/>
    <property type="match status" value="1"/>
</dbReference>
<evidence type="ECO:0000313" key="3">
    <source>
        <dbReference type="EMBL" id="AOZ56087.1"/>
    </source>
</evidence>
<protein>
    <submittedName>
        <fullName evidence="3">Pseudouridine synthase</fullName>
    </submittedName>
</protein>
<dbReference type="Pfam" id="PF16198">
    <property type="entry name" value="TruB_C_2"/>
    <property type="match status" value="1"/>
</dbReference>
<dbReference type="SUPFAM" id="SSF88697">
    <property type="entry name" value="PUA domain-like"/>
    <property type="match status" value="1"/>
</dbReference>
<dbReference type="PROSITE" id="PS50890">
    <property type="entry name" value="PUA"/>
    <property type="match status" value="1"/>
</dbReference>
<feature type="domain" description="PUA" evidence="2">
    <location>
        <begin position="139"/>
        <end position="213"/>
    </location>
</feature>
<dbReference type="NCBIfam" id="NF003280">
    <property type="entry name" value="PRK04270.1"/>
    <property type="match status" value="1"/>
</dbReference>
<dbReference type="InterPro" id="IPR020103">
    <property type="entry name" value="PsdUridine_synth_cat_dom_sf"/>
</dbReference>
<proteinExistence type="predicted"/>
<dbReference type="InterPro" id="IPR004802">
    <property type="entry name" value="tRNA_PsdUridine_synth_B_fam"/>
</dbReference>
<dbReference type="CDD" id="cd21148">
    <property type="entry name" value="PUA_Cbf5"/>
    <property type="match status" value="1"/>
</dbReference>
<dbReference type="InterPro" id="IPR032819">
    <property type="entry name" value="TruB_C"/>
</dbReference>
<dbReference type="EMBL" id="KX765000">
    <property type="protein sequence ID" value="AOZ56087.1"/>
    <property type="molecule type" value="Genomic_DNA"/>
</dbReference>
<accession>A0A1L2JK40</accession>
<dbReference type="SMART" id="SM00359">
    <property type="entry name" value="PUA"/>
    <property type="match status" value="1"/>
</dbReference>
<dbReference type="SUPFAM" id="SSF55120">
    <property type="entry name" value="Pseudouridine synthase"/>
    <property type="match status" value="1"/>
</dbReference>
<dbReference type="PANTHER" id="PTHR23127">
    <property type="entry name" value="CENTROMERE/MICROTUBULE BINDING PROTEIN CBF5"/>
    <property type="match status" value="1"/>
</dbReference>
<dbReference type="Gene3D" id="3.30.2350.10">
    <property type="entry name" value="Pseudouridine synthase"/>
    <property type="match status" value="1"/>
</dbReference>
<reference evidence="3" key="1">
    <citation type="journal article" date="2017" name="Nature">
        <title>Metagenomic exploration of ASGARD archaea illuminates the origin of cellular complexity in eukaryotes.</title>
        <authorList>
            <person name="Zaremba-Niedzwiedzka K."/>
            <person name="Caceres E.F."/>
            <person name="Saw J.H.W."/>
            <person name="Backstrom D."/>
            <person name="Juzokaite L."/>
            <person name="Vancaester E."/>
            <person name="Seitz K.W."/>
            <person name="Anantharaman K."/>
            <person name="Starnawski P."/>
            <person name="Kjeldsen K.U."/>
            <person name="Stott M.B."/>
            <person name="Nunoura T."/>
            <person name="Banfield J.F."/>
            <person name="Schramm A."/>
            <person name="Baker B.J."/>
            <person name="Spang A."/>
            <person name="Ettema T.J.G."/>
        </authorList>
    </citation>
    <scope>NUCLEOTIDE SEQUENCE</scope>
    <source>
        <strain evidence="3">TIV_2</strain>
    </source>
</reference>
<dbReference type="AlphaFoldDB" id="A0A1L2JK40"/>
<dbReference type="GO" id="GO:0031118">
    <property type="term" value="P:rRNA pseudouridine synthesis"/>
    <property type="evidence" value="ECO:0007669"/>
    <property type="project" value="TreeGrafter"/>
</dbReference>
<name>A0A1L2JK40_9CREN</name>
<dbReference type="InterPro" id="IPR002478">
    <property type="entry name" value="PUA"/>
</dbReference>
<organism evidence="3">
    <name type="scientific">uncultured korarchaeote</name>
    <dbReference type="NCBI Taxonomy" id="161241"/>
    <lineage>
        <taxon>Archaea</taxon>
        <taxon>Thermoproteota</taxon>
        <taxon>environmental samples</taxon>
    </lineage>
</organism>
<dbReference type="GO" id="GO:0003723">
    <property type="term" value="F:RNA binding"/>
    <property type="evidence" value="ECO:0007669"/>
    <property type="project" value="InterPro"/>
</dbReference>
<sequence length="228" mass="25287">MGVLYLHGDVSDEELEEAIGKFRGPIYQRPPVKAAVARELRVRRVCEFEILEREGRFVLVRTVVEAGTYIRRLFYDVGEVLGVGASMRELRRIRSGPLHERDSVTLQDIERAVASWADGDEGPLRRVIVPVEEVLSHVPRIVVKDSAVSAIAHGDAVKAPGVVAVSEGLRKGRDALAVTLKGEIIAVVKPTMDAEHVLEAKRGVVAEPERVIMERDLYPPMWKKGKSL</sequence>
<dbReference type="GO" id="GO:0009982">
    <property type="term" value="F:pseudouridine synthase activity"/>
    <property type="evidence" value="ECO:0007669"/>
    <property type="project" value="InterPro"/>
</dbReference>
<dbReference type="NCBIfam" id="TIGR00425">
    <property type="entry name" value="CBF5"/>
    <property type="match status" value="1"/>
</dbReference>
<evidence type="ECO:0000259" key="2">
    <source>
        <dbReference type="SMART" id="SM00359"/>
    </source>
</evidence>
<dbReference type="GO" id="GO:0000495">
    <property type="term" value="P:box H/ACA sno(s)RNA 3'-end processing"/>
    <property type="evidence" value="ECO:0007669"/>
    <property type="project" value="TreeGrafter"/>
</dbReference>
<keyword evidence="1" id="KW-0413">Isomerase</keyword>
<dbReference type="GO" id="GO:1990481">
    <property type="term" value="P:mRNA pseudouridine synthesis"/>
    <property type="evidence" value="ECO:0007669"/>
    <property type="project" value="TreeGrafter"/>
</dbReference>
<dbReference type="PANTHER" id="PTHR23127:SF0">
    <property type="entry name" value="H_ACA RIBONUCLEOPROTEIN COMPLEX SUBUNIT DKC1"/>
    <property type="match status" value="1"/>
</dbReference>
<dbReference type="Gene3D" id="2.30.130.10">
    <property type="entry name" value="PUA domain"/>
    <property type="match status" value="1"/>
</dbReference>
<evidence type="ECO:0000256" key="1">
    <source>
        <dbReference type="ARBA" id="ARBA00023235"/>
    </source>
</evidence>
<dbReference type="InterPro" id="IPR036974">
    <property type="entry name" value="PUA_sf"/>
</dbReference>
<dbReference type="GO" id="GO:0031120">
    <property type="term" value="P:snRNA pseudouridine synthesis"/>
    <property type="evidence" value="ECO:0007669"/>
    <property type="project" value="TreeGrafter"/>
</dbReference>
<dbReference type="InterPro" id="IPR015947">
    <property type="entry name" value="PUA-like_sf"/>
</dbReference>